<dbReference type="InterPro" id="IPR004143">
    <property type="entry name" value="BPL_LPL_catalytic"/>
</dbReference>
<dbReference type="CDD" id="cd16443">
    <property type="entry name" value="LplA"/>
    <property type="match status" value="1"/>
</dbReference>
<name>A0ABR0FM03_9PEZI</name>
<dbReference type="GeneID" id="87897607"/>
<dbReference type="Gene3D" id="3.30.930.10">
    <property type="entry name" value="Bira Bifunctional Protein, Domain 2"/>
    <property type="match status" value="1"/>
</dbReference>
<dbReference type="InterPro" id="IPR004562">
    <property type="entry name" value="LipoylTrfase_LipoateP_Ligase"/>
</dbReference>
<dbReference type="PANTHER" id="PTHR12561:SF3">
    <property type="entry name" value="LIPOYLTRANSFERASE 1, MITOCHONDRIAL"/>
    <property type="match status" value="1"/>
</dbReference>
<dbReference type="EMBL" id="JAFFGZ010000005">
    <property type="protein sequence ID" value="KAK4644988.1"/>
    <property type="molecule type" value="Genomic_DNA"/>
</dbReference>
<sequence>MATPALRNAWRIRSILSTRHARPITTKAISQKFQIYTSSSANPYLNLSIEHHLLEKSDPDSIILFLYTNDPCVVIGRNQNPWTEVNLPQLAQTRIKFGQLKHHLVRRRSGGGTVVHDHGNANWSVICPKDVFDRDKHALMVVEALKNMGIKGVKVNERHDIVQEAQDAEGPEPAPSTYKISGSAYKLTGKRALHHGTLLLNSDLSDISGLLRSPAAPYIAAQGVESVRSPVCNVGVEDNADFYKAVIDQFMTMYPDSQSAEVKKVEQQEALNHDNIWKGVQELLSPKWLWESTPKFRLASHPTPEDPRPRPHPPSNFFVTLTARHSEILDLHIDSPLFRSEDHTASLNFLLKQKIHEVPKYCDLREWKHYINFRIENGKLLTLRNESVGNICKWLLGNDMLATGPIRGINKSLKTKLKELKHCRDGGKPLVFDHAAFMFGKPEYGWYVVDKQ</sequence>
<dbReference type="RefSeq" id="XP_062733964.1">
    <property type="nucleotide sequence ID" value="XM_062878125.1"/>
</dbReference>
<gene>
    <name evidence="6" type="ORF">QC761_309780</name>
</gene>
<evidence type="ECO:0000256" key="4">
    <source>
        <dbReference type="ARBA" id="ARBA00015925"/>
    </source>
</evidence>
<proteinExistence type="inferred from homology"/>
<keyword evidence="7" id="KW-1185">Reference proteome</keyword>
<dbReference type="InterPro" id="IPR045864">
    <property type="entry name" value="aa-tRNA-synth_II/BPL/LPL"/>
</dbReference>
<protein>
    <recommendedName>
        <fullName evidence="4">Putative lipoate-protein ligase A</fullName>
    </recommendedName>
</protein>
<organism evidence="6 7">
    <name type="scientific">Podospora bellae-mahoneyi</name>
    <dbReference type="NCBI Taxonomy" id="2093777"/>
    <lineage>
        <taxon>Eukaryota</taxon>
        <taxon>Fungi</taxon>
        <taxon>Dikarya</taxon>
        <taxon>Ascomycota</taxon>
        <taxon>Pezizomycotina</taxon>
        <taxon>Sordariomycetes</taxon>
        <taxon>Sordariomycetidae</taxon>
        <taxon>Sordariales</taxon>
        <taxon>Podosporaceae</taxon>
        <taxon>Podospora</taxon>
    </lineage>
</organism>
<evidence type="ECO:0000256" key="2">
    <source>
        <dbReference type="ARBA" id="ARBA00005085"/>
    </source>
</evidence>
<dbReference type="Pfam" id="PF21948">
    <property type="entry name" value="LplA-B_cat"/>
    <property type="match status" value="1"/>
</dbReference>
<evidence type="ECO:0000259" key="5">
    <source>
        <dbReference type="PROSITE" id="PS51733"/>
    </source>
</evidence>
<accession>A0ABR0FM03</accession>
<dbReference type="SUPFAM" id="SSF55681">
    <property type="entry name" value="Class II aaRS and biotin synthetases"/>
    <property type="match status" value="1"/>
</dbReference>
<reference evidence="6 7" key="1">
    <citation type="journal article" date="2023" name="bioRxiv">
        <title>High-quality genome assemblies of four members of thePodospora anserinaspecies complex.</title>
        <authorList>
            <person name="Ament-Velasquez S.L."/>
            <person name="Vogan A.A."/>
            <person name="Wallerman O."/>
            <person name="Hartmann F."/>
            <person name="Gautier V."/>
            <person name="Silar P."/>
            <person name="Giraud T."/>
            <person name="Johannesson H."/>
        </authorList>
    </citation>
    <scope>NUCLEOTIDE SEQUENCE [LARGE SCALE GENOMIC DNA]</scope>
    <source>
        <strain evidence="6 7">CBS 112042</strain>
    </source>
</reference>
<evidence type="ECO:0000256" key="3">
    <source>
        <dbReference type="ARBA" id="ARBA00008242"/>
    </source>
</evidence>
<feature type="domain" description="BPL/LPL catalytic" evidence="5">
    <location>
        <begin position="58"/>
        <end position="247"/>
    </location>
</feature>
<evidence type="ECO:0000256" key="1">
    <source>
        <dbReference type="ARBA" id="ARBA00003253"/>
    </source>
</evidence>
<evidence type="ECO:0000313" key="7">
    <source>
        <dbReference type="Proteomes" id="UP001322138"/>
    </source>
</evidence>
<comment type="pathway">
    <text evidence="2">Protein modification; protein lipoylation via exogenous pathway; protein N(6)-(lipoyl)lysine from lipoate: step 2/2.</text>
</comment>
<dbReference type="Proteomes" id="UP001322138">
    <property type="component" value="Unassembled WGS sequence"/>
</dbReference>
<comment type="caution">
    <text evidence="6">The sequence shown here is derived from an EMBL/GenBank/DDBJ whole genome shotgun (WGS) entry which is preliminary data.</text>
</comment>
<comment type="similarity">
    <text evidence="3">Belongs to the LplA family.</text>
</comment>
<comment type="function">
    <text evidence="1">Catalyzes both the ATP-dependent activation of exogenously supplied lipoate to lipoyl-AMP and the transfer of the activated lipoyl onto the lipoyl domains of lipoate-dependent enzymes.</text>
</comment>
<evidence type="ECO:0000313" key="6">
    <source>
        <dbReference type="EMBL" id="KAK4644988.1"/>
    </source>
</evidence>
<dbReference type="PROSITE" id="PS51733">
    <property type="entry name" value="BPL_LPL_CATALYTIC"/>
    <property type="match status" value="1"/>
</dbReference>
<dbReference type="PANTHER" id="PTHR12561">
    <property type="entry name" value="LIPOATE-PROTEIN LIGASE"/>
    <property type="match status" value="1"/>
</dbReference>